<sequence length="84" mass="9082">MRRTFFKLGTNKFKENIMDDNLFNRLKTDSAALRKRALETSQTGQERDIALLMQGLATALDAIGALAATTGRLDGPPGLGKSGD</sequence>
<evidence type="ECO:0000313" key="2">
    <source>
        <dbReference type="Proteomes" id="UP001156702"/>
    </source>
</evidence>
<name>A0ABQ5ZF65_9HYPH</name>
<keyword evidence="2" id="KW-1185">Reference proteome</keyword>
<dbReference type="Proteomes" id="UP001156702">
    <property type="component" value="Unassembled WGS sequence"/>
</dbReference>
<protein>
    <submittedName>
        <fullName evidence="1">Uncharacterized protein</fullName>
    </submittedName>
</protein>
<evidence type="ECO:0000313" key="1">
    <source>
        <dbReference type="EMBL" id="GLR49419.1"/>
    </source>
</evidence>
<comment type="caution">
    <text evidence="1">The sequence shown here is derived from an EMBL/GenBank/DDBJ whole genome shotgun (WGS) entry which is preliminary data.</text>
</comment>
<accession>A0ABQ5ZF65</accession>
<proteinExistence type="predicted"/>
<organism evidence="1 2">
    <name type="scientific">Shinella yambaruensis</name>
    <dbReference type="NCBI Taxonomy" id="415996"/>
    <lineage>
        <taxon>Bacteria</taxon>
        <taxon>Pseudomonadati</taxon>
        <taxon>Pseudomonadota</taxon>
        <taxon>Alphaproteobacteria</taxon>
        <taxon>Hyphomicrobiales</taxon>
        <taxon>Rhizobiaceae</taxon>
        <taxon>Shinella</taxon>
    </lineage>
</organism>
<dbReference type="EMBL" id="BSOP01000005">
    <property type="protein sequence ID" value="GLR49419.1"/>
    <property type="molecule type" value="Genomic_DNA"/>
</dbReference>
<gene>
    <name evidence="1" type="ORF">GCM10007923_06240</name>
</gene>
<reference evidence="2" key="1">
    <citation type="journal article" date="2019" name="Int. J. Syst. Evol. Microbiol.">
        <title>The Global Catalogue of Microorganisms (GCM) 10K type strain sequencing project: providing services to taxonomists for standard genome sequencing and annotation.</title>
        <authorList>
            <consortium name="The Broad Institute Genomics Platform"/>
            <consortium name="The Broad Institute Genome Sequencing Center for Infectious Disease"/>
            <person name="Wu L."/>
            <person name="Ma J."/>
        </authorList>
    </citation>
    <scope>NUCLEOTIDE SEQUENCE [LARGE SCALE GENOMIC DNA]</scope>
    <source>
        <strain evidence="2">NBRC 102122</strain>
    </source>
</reference>